<evidence type="ECO:0000313" key="3">
    <source>
        <dbReference type="EMBL" id="EGS23838.1"/>
    </source>
</evidence>
<dbReference type="PANTHER" id="PTHR35910">
    <property type="entry name" value="2EXR DOMAIN-CONTAINING PROTEIN"/>
    <property type="match status" value="1"/>
</dbReference>
<evidence type="ECO:0000313" key="4">
    <source>
        <dbReference type="Proteomes" id="UP000008066"/>
    </source>
</evidence>
<dbReference type="KEGG" id="cthr:CTHT_0005450"/>
<feature type="compositionally biased region" description="Low complexity" evidence="1">
    <location>
        <begin position="34"/>
        <end position="46"/>
    </location>
</feature>
<feature type="region of interest" description="Disordered" evidence="1">
    <location>
        <begin position="138"/>
        <end position="216"/>
    </location>
</feature>
<dbReference type="eggNOG" id="ENOG502RQMN">
    <property type="taxonomic scope" value="Eukaryota"/>
</dbReference>
<proteinExistence type="predicted"/>
<evidence type="ECO:0000256" key="1">
    <source>
        <dbReference type="SAM" id="MobiDB-lite"/>
    </source>
</evidence>
<accession>G0RY52</accession>
<name>G0RY52_CHATD</name>
<sequence length="430" mass="47784">MLRSWYDKDEEKPEFWLEFQVIHDGLETEPSPPSSSSSSTTISSSSESQGQTFHLFPLLPPELRLKIWECLIQPRIVAAACFDSRFEAQRRVQLTCRPRRPAVPVLLHVCRESRELALKHYQLAFAWRLPPRLAGLPPVSSSAASASSSSPSQSLASTSSEDTEEQTSLSSSSSSSLSSSSSSSSSAKRQPPSSSPRSLPDLIPPPNRRRSSTYARPITHPPKVYFNFSLDCLLLLGELEPYDQYGFNAPMSYFLRRDDTRRVQNVACAFQELHMDLYEADQVFGTLFHIIDMFPCTWGREGRLLITTNTPGAPAQQEESGKEDGVVYRSPYADDPYFSHIHSHKSAKASPESAADRGPTTDNVVQKLWSAFMAGVSGGSEKNSMVNTQIVMVREEELPRFLRGQSAAVRPKPGKVMEVMEEEGEKGSSL</sequence>
<dbReference type="Pfam" id="PF20150">
    <property type="entry name" value="2EXR"/>
    <property type="match status" value="1"/>
</dbReference>
<reference evidence="3 4" key="1">
    <citation type="journal article" date="2011" name="Cell">
        <title>Insight into structure and assembly of the nuclear pore complex by utilizing the genome of a eukaryotic thermophile.</title>
        <authorList>
            <person name="Amlacher S."/>
            <person name="Sarges P."/>
            <person name="Flemming D."/>
            <person name="van Noort V."/>
            <person name="Kunze R."/>
            <person name="Devos D.P."/>
            <person name="Arumugam M."/>
            <person name="Bork P."/>
            <person name="Hurt E."/>
        </authorList>
    </citation>
    <scope>NUCLEOTIDE SEQUENCE [LARGE SCALE GENOMIC DNA]</scope>
    <source>
        <strain evidence="4">DSM 1495 / CBS 144.50 / IMI 039719</strain>
    </source>
</reference>
<feature type="compositionally biased region" description="Low complexity" evidence="1">
    <location>
        <begin position="140"/>
        <end position="199"/>
    </location>
</feature>
<gene>
    <name evidence="3" type="ORF">CTHT_0005450</name>
</gene>
<dbReference type="GeneID" id="18254583"/>
<dbReference type="OrthoDB" id="3540486at2759"/>
<protein>
    <recommendedName>
        <fullName evidence="2">2EXR domain-containing protein</fullName>
    </recommendedName>
</protein>
<dbReference type="EMBL" id="GL988032">
    <property type="protein sequence ID" value="EGS23838.1"/>
    <property type="molecule type" value="Genomic_DNA"/>
</dbReference>
<keyword evidence="4" id="KW-1185">Reference proteome</keyword>
<organism evidence="4">
    <name type="scientific">Chaetomium thermophilum (strain DSM 1495 / CBS 144.50 / IMI 039719)</name>
    <name type="common">Thermochaetoides thermophila</name>
    <dbReference type="NCBI Taxonomy" id="759272"/>
    <lineage>
        <taxon>Eukaryota</taxon>
        <taxon>Fungi</taxon>
        <taxon>Dikarya</taxon>
        <taxon>Ascomycota</taxon>
        <taxon>Pezizomycotina</taxon>
        <taxon>Sordariomycetes</taxon>
        <taxon>Sordariomycetidae</taxon>
        <taxon>Sordariales</taxon>
        <taxon>Chaetomiaceae</taxon>
        <taxon>Thermochaetoides</taxon>
    </lineage>
</organism>
<dbReference type="PANTHER" id="PTHR35910:SF1">
    <property type="entry name" value="2EXR DOMAIN-CONTAINING PROTEIN"/>
    <property type="match status" value="1"/>
</dbReference>
<feature type="domain" description="2EXR" evidence="2">
    <location>
        <begin position="53"/>
        <end position="129"/>
    </location>
</feature>
<dbReference type="InterPro" id="IPR045518">
    <property type="entry name" value="2EXR"/>
</dbReference>
<evidence type="ECO:0000259" key="2">
    <source>
        <dbReference type="Pfam" id="PF20150"/>
    </source>
</evidence>
<dbReference type="HOGENOM" id="CLU_039319_0_0_1"/>
<dbReference type="AlphaFoldDB" id="G0RY52"/>
<dbReference type="RefSeq" id="XP_006691080.1">
    <property type="nucleotide sequence ID" value="XM_006691017.1"/>
</dbReference>
<dbReference type="Proteomes" id="UP000008066">
    <property type="component" value="Unassembled WGS sequence"/>
</dbReference>
<feature type="region of interest" description="Disordered" evidence="1">
    <location>
        <begin position="27"/>
        <end position="46"/>
    </location>
</feature>